<feature type="compositionally biased region" description="Basic and acidic residues" evidence="6">
    <location>
        <begin position="83"/>
        <end position="95"/>
    </location>
</feature>
<feature type="domain" description="RNA polymerase sigma factor 70 region 4 type 2" evidence="7">
    <location>
        <begin position="100"/>
        <end position="145"/>
    </location>
</feature>
<evidence type="ECO:0000256" key="5">
    <source>
        <dbReference type="ARBA" id="ARBA00023163"/>
    </source>
</evidence>
<feature type="region of interest" description="Disordered" evidence="6">
    <location>
        <begin position="74"/>
        <end position="99"/>
    </location>
</feature>
<evidence type="ECO:0000259" key="7">
    <source>
        <dbReference type="Pfam" id="PF08281"/>
    </source>
</evidence>
<dbReference type="PANTHER" id="PTHR43133:SF8">
    <property type="entry name" value="RNA POLYMERASE SIGMA FACTOR HI_1459-RELATED"/>
    <property type="match status" value="1"/>
</dbReference>
<evidence type="ECO:0000259" key="8">
    <source>
        <dbReference type="Pfam" id="PF22029"/>
    </source>
</evidence>
<dbReference type="GO" id="GO:0016987">
    <property type="term" value="F:sigma factor activity"/>
    <property type="evidence" value="ECO:0007669"/>
    <property type="project" value="UniProtKB-KW"/>
</dbReference>
<evidence type="ECO:0008006" key="11">
    <source>
        <dbReference type="Google" id="ProtNLM"/>
    </source>
</evidence>
<dbReference type="Proteomes" id="UP000052167">
    <property type="component" value="Unassembled WGS sequence"/>
</dbReference>
<name>A0A922P162_9HYPH</name>
<evidence type="ECO:0000256" key="4">
    <source>
        <dbReference type="ARBA" id="ARBA00023125"/>
    </source>
</evidence>
<keyword evidence="4" id="KW-0238">DNA-binding</keyword>
<dbReference type="InterPro" id="IPR039425">
    <property type="entry name" value="RNA_pol_sigma-70-like"/>
</dbReference>
<accession>A0A922P162</accession>
<evidence type="ECO:0000256" key="3">
    <source>
        <dbReference type="ARBA" id="ARBA00023082"/>
    </source>
</evidence>
<gene>
    <name evidence="9" type="ORF">GV68_21125</name>
</gene>
<dbReference type="Gene3D" id="1.20.140.160">
    <property type="match status" value="1"/>
</dbReference>
<keyword evidence="2" id="KW-0805">Transcription regulation</keyword>
<protein>
    <recommendedName>
        <fullName evidence="11">RNA polymerase sigma70</fullName>
    </recommendedName>
</protein>
<dbReference type="SUPFAM" id="SSF88659">
    <property type="entry name" value="Sigma3 and sigma4 domains of RNA polymerase sigma factors"/>
    <property type="match status" value="1"/>
</dbReference>
<evidence type="ECO:0000256" key="2">
    <source>
        <dbReference type="ARBA" id="ARBA00023015"/>
    </source>
</evidence>
<comment type="caution">
    <text evidence="9">The sequence shown here is derived from an EMBL/GenBank/DDBJ whole genome shotgun (WGS) entry which is preliminary data.</text>
</comment>
<dbReference type="GO" id="GO:0006352">
    <property type="term" value="P:DNA-templated transcription initiation"/>
    <property type="evidence" value="ECO:0007669"/>
    <property type="project" value="InterPro"/>
</dbReference>
<dbReference type="OrthoDB" id="9803470at2"/>
<dbReference type="InterPro" id="IPR053866">
    <property type="entry name" value="PhyR_sigma2"/>
</dbReference>
<dbReference type="InterPro" id="IPR013249">
    <property type="entry name" value="RNA_pol_sigma70_r4_t2"/>
</dbReference>
<feature type="domain" description="PhyR sigma2" evidence="8">
    <location>
        <begin position="17"/>
        <end position="67"/>
    </location>
</feature>
<sequence>MTAASTAPVDIRREFVALLPRLRRFALTLSASVDEADELVRAACARAIIKGQCPTDDNPSASWLFQLIRRVSSDMAKKRKPKPREPAGETRDKAGTEQQHAVLAMPAGQASAFLLVEIEGFSYTEAAEILGIPTERLASHLCAARLSFAARDATSAKRRA</sequence>
<dbReference type="AlphaFoldDB" id="A0A922P162"/>
<organism evidence="9 10">
    <name type="scientific">Pseudorhizobium pelagicum</name>
    <dbReference type="NCBI Taxonomy" id="1509405"/>
    <lineage>
        <taxon>Bacteria</taxon>
        <taxon>Pseudomonadati</taxon>
        <taxon>Pseudomonadota</taxon>
        <taxon>Alphaproteobacteria</taxon>
        <taxon>Hyphomicrobiales</taxon>
        <taxon>Rhizobiaceae</taxon>
        <taxon>Rhizobium/Agrobacterium group</taxon>
        <taxon>Pseudorhizobium</taxon>
    </lineage>
</organism>
<evidence type="ECO:0000256" key="1">
    <source>
        <dbReference type="ARBA" id="ARBA00010641"/>
    </source>
</evidence>
<dbReference type="Pfam" id="PF22029">
    <property type="entry name" value="PhyR_sigma2"/>
    <property type="match status" value="1"/>
</dbReference>
<dbReference type="GO" id="GO:0003677">
    <property type="term" value="F:DNA binding"/>
    <property type="evidence" value="ECO:0007669"/>
    <property type="project" value="UniProtKB-KW"/>
</dbReference>
<evidence type="ECO:0000313" key="9">
    <source>
        <dbReference type="EMBL" id="KEQ09852.1"/>
    </source>
</evidence>
<keyword evidence="5" id="KW-0804">Transcription</keyword>
<keyword evidence="10" id="KW-1185">Reference proteome</keyword>
<comment type="similarity">
    <text evidence="1">Belongs to the sigma-70 factor family. ECF subfamily.</text>
</comment>
<dbReference type="PANTHER" id="PTHR43133">
    <property type="entry name" value="RNA POLYMERASE ECF-TYPE SIGMA FACTO"/>
    <property type="match status" value="1"/>
</dbReference>
<proteinExistence type="inferred from homology"/>
<dbReference type="RefSeq" id="WP_037162002.1">
    <property type="nucleotide sequence ID" value="NZ_CAJXID010000029.1"/>
</dbReference>
<evidence type="ECO:0000256" key="6">
    <source>
        <dbReference type="SAM" id="MobiDB-lite"/>
    </source>
</evidence>
<reference evidence="9 10" key="1">
    <citation type="submission" date="2014-06" db="EMBL/GenBank/DDBJ databases">
        <title>Rhizobium pelagicum/R2-400B4.</title>
        <authorList>
            <person name="Kimes N.E."/>
            <person name="Lopez-Perez M."/>
        </authorList>
    </citation>
    <scope>NUCLEOTIDE SEQUENCE [LARGE SCALE GENOMIC DNA]</scope>
    <source>
        <strain evidence="9 10">R2-400B4</strain>
    </source>
</reference>
<dbReference type="InterPro" id="IPR013324">
    <property type="entry name" value="RNA_pol_sigma_r3/r4-like"/>
</dbReference>
<evidence type="ECO:0000313" key="10">
    <source>
        <dbReference type="Proteomes" id="UP000052167"/>
    </source>
</evidence>
<keyword evidence="3" id="KW-0731">Sigma factor</keyword>
<dbReference type="EMBL" id="JOKJ01000005">
    <property type="protein sequence ID" value="KEQ09852.1"/>
    <property type="molecule type" value="Genomic_DNA"/>
</dbReference>
<dbReference type="SUPFAM" id="SSF88946">
    <property type="entry name" value="Sigma2 domain of RNA polymerase sigma factors"/>
    <property type="match status" value="1"/>
</dbReference>
<dbReference type="Pfam" id="PF08281">
    <property type="entry name" value="Sigma70_r4_2"/>
    <property type="match status" value="1"/>
</dbReference>
<dbReference type="InterPro" id="IPR013325">
    <property type="entry name" value="RNA_pol_sigma_r2"/>
</dbReference>